<keyword evidence="5" id="KW-0769">Symport</keyword>
<comment type="subcellular location">
    <subcellularLocation>
        <location evidence="1">Membrane</location>
        <topology evidence="1">Multi-pass membrane protein</topology>
    </subcellularLocation>
</comment>
<gene>
    <name evidence="9" type="ORF">Salat_2745300</name>
</gene>
<organism evidence="9 10">
    <name type="scientific">Sesamum alatum</name>
    <dbReference type="NCBI Taxonomy" id="300844"/>
    <lineage>
        <taxon>Eukaryota</taxon>
        <taxon>Viridiplantae</taxon>
        <taxon>Streptophyta</taxon>
        <taxon>Embryophyta</taxon>
        <taxon>Tracheophyta</taxon>
        <taxon>Spermatophyta</taxon>
        <taxon>Magnoliopsida</taxon>
        <taxon>eudicotyledons</taxon>
        <taxon>Gunneridae</taxon>
        <taxon>Pentapetalae</taxon>
        <taxon>asterids</taxon>
        <taxon>lamiids</taxon>
        <taxon>Lamiales</taxon>
        <taxon>Pedaliaceae</taxon>
        <taxon>Sesamum</taxon>
    </lineage>
</organism>
<evidence type="ECO:0000256" key="6">
    <source>
        <dbReference type="ARBA" id="ARBA00022989"/>
    </source>
</evidence>
<feature type="transmembrane region" description="Helical" evidence="8">
    <location>
        <begin position="56"/>
        <end position="75"/>
    </location>
</feature>
<evidence type="ECO:0000256" key="5">
    <source>
        <dbReference type="ARBA" id="ARBA00022847"/>
    </source>
</evidence>
<keyword evidence="7 8" id="KW-0472">Membrane</keyword>
<keyword evidence="2" id="KW-0813">Transport</keyword>
<feature type="transmembrane region" description="Helical" evidence="8">
    <location>
        <begin position="96"/>
        <end position="115"/>
    </location>
</feature>
<evidence type="ECO:0000256" key="1">
    <source>
        <dbReference type="ARBA" id="ARBA00004141"/>
    </source>
</evidence>
<evidence type="ECO:0000256" key="8">
    <source>
        <dbReference type="SAM" id="Phobius"/>
    </source>
</evidence>
<keyword evidence="4 8" id="KW-0812">Transmembrane</keyword>
<feature type="transmembrane region" description="Helical" evidence="8">
    <location>
        <begin position="21"/>
        <end position="44"/>
    </location>
</feature>
<dbReference type="PANTHER" id="PTHR19432">
    <property type="entry name" value="SUGAR TRANSPORTER"/>
    <property type="match status" value="1"/>
</dbReference>
<dbReference type="PANTHER" id="PTHR19432:SF70">
    <property type="entry name" value="SUCROSE TRANSPORT PROTEIN SUC1-RELATED"/>
    <property type="match status" value="1"/>
</dbReference>
<keyword evidence="3" id="KW-0762">Sugar transport</keyword>
<feature type="transmembrane region" description="Helical" evidence="8">
    <location>
        <begin position="127"/>
        <end position="148"/>
    </location>
</feature>
<name>A0AAE2C8W4_9LAMI</name>
<sequence length="167" mass="17284">MGKEVYGGNVGTKLYDQGVRAGALGLMINSIVLGFASLGVQFLAHKPRQVKKLWGVVNFLFAVCLAMTVLITKLAEHRRPSFGATNSPPMAIKVGALALFAILGIPLAMVVSVASGPWNHLFGGGNLPAFVLGAVAAAVSGVLSLVMLPSPPDDVTTTKAMTGKGFH</sequence>
<evidence type="ECO:0000256" key="2">
    <source>
        <dbReference type="ARBA" id="ARBA00022448"/>
    </source>
</evidence>
<dbReference type="AlphaFoldDB" id="A0AAE2C8W4"/>
<dbReference type="GO" id="GO:0005773">
    <property type="term" value="C:vacuole"/>
    <property type="evidence" value="ECO:0007669"/>
    <property type="project" value="TreeGrafter"/>
</dbReference>
<comment type="caution">
    <text evidence="9">The sequence shown here is derived from an EMBL/GenBank/DDBJ whole genome shotgun (WGS) entry which is preliminary data.</text>
</comment>
<proteinExistence type="predicted"/>
<reference evidence="9" key="1">
    <citation type="submission" date="2020-06" db="EMBL/GenBank/DDBJ databases">
        <authorList>
            <person name="Li T."/>
            <person name="Hu X."/>
            <person name="Zhang T."/>
            <person name="Song X."/>
            <person name="Zhang H."/>
            <person name="Dai N."/>
            <person name="Sheng W."/>
            <person name="Hou X."/>
            <person name="Wei L."/>
        </authorList>
    </citation>
    <scope>NUCLEOTIDE SEQUENCE</scope>
    <source>
        <strain evidence="9">3651</strain>
        <tissue evidence="9">Leaf</tissue>
    </source>
</reference>
<dbReference type="GO" id="GO:0008506">
    <property type="term" value="F:sucrose:proton symporter activity"/>
    <property type="evidence" value="ECO:0007669"/>
    <property type="project" value="TreeGrafter"/>
</dbReference>
<evidence type="ECO:0000313" key="9">
    <source>
        <dbReference type="EMBL" id="KAK4413327.1"/>
    </source>
</evidence>
<dbReference type="GO" id="GO:0005886">
    <property type="term" value="C:plasma membrane"/>
    <property type="evidence" value="ECO:0007669"/>
    <property type="project" value="TreeGrafter"/>
</dbReference>
<dbReference type="EMBL" id="JACGWO010000012">
    <property type="protein sequence ID" value="KAK4413327.1"/>
    <property type="molecule type" value="Genomic_DNA"/>
</dbReference>
<evidence type="ECO:0000256" key="7">
    <source>
        <dbReference type="ARBA" id="ARBA00023136"/>
    </source>
</evidence>
<evidence type="ECO:0000256" key="4">
    <source>
        <dbReference type="ARBA" id="ARBA00022692"/>
    </source>
</evidence>
<keyword evidence="6 8" id="KW-1133">Transmembrane helix</keyword>
<protein>
    <submittedName>
        <fullName evidence="9">Sucrose transport protein SUC2</fullName>
    </submittedName>
</protein>
<accession>A0AAE2C8W4</accession>
<keyword evidence="10" id="KW-1185">Reference proteome</keyword>
<dbReference type="Proteomes" id="UP001293254">
    <property type="component" value="Unassembled WGS sequence"/>
</dbReference>
<reference evidence="9" key="2">
    <citation type="journal article" date="2024" name="Plant">
        <title>Genomic evolution and insights into agronomic trait innovations of Sesamum species.</title>
        <authorList>
            <person name="Miao H."/>
            <person name="Wang L."/>
            <person name="Qu L."/>
            <person name="Liu H."/>
            <person name="Sun Y."/>
            <person name="Le M."/>
            <person name="Wang Q."/>
            <person name="Wei S."/>
            <person name="Zheng Y."/>
            <person name="Lin W."/>
            <person name="Duan Y."/>
            <person name="Cao H."/>
            <person name="Xiong S."/>
            <person name="Wang X."/>
            <person name="Wei L."/>
            <person name="Li C."/>
            <person name="Ma Q."/>
            <person name="Ju M."/>
            <person name="Zhao R."/>
            <person name="Li G."/>
            <person name="Mu C."/>
            <person name="Tian Q."/>
            <person name="Mei H."/>
            <person name="Zhang T."/>
            <person name="Gao T."/>
            <person name="Zhang H."/>
        </authorList>
    </citation>
    <scope>NUCLEOTIDE SEQUENCE</scope>
    <source>
        <strain evidence="9">3651</strain>
    </source>
</reference>
<evidence type="ECO:0000256" key="3">
    <source>
        <dbReference type="ARBA" id="ARBA00022597"/>
    </source>
</evidence>
<evidence type="ECO:0000313" key="10">
    <source>
        <dbReference type="Proteomes" id="UP001293254"/>
    </source>
</evidence>